<dbReference type="Proteomes" id="UP001322277">
    <property type="component" value="Chromosome 6"/>
</dbReference>
<accession>A0AAX4IQG5</accession>
<dbReference type="Pfam" id="PF24494">
    <property type="entry name" value="DUF7587"/>
    <property type="match status" value="1"/>
</dbReference>
<reference evidence="3" key="1">
    <citation type="journal article" date="2023" name="bioRxiv">
        <title>Complete genome of the Medicago anthracnose fungus, Colletotrichum destructivum, reveals a mini-chromosome-like region within a core chromosome.</title>
        <authorList>
            <person name="Lapalu N."/>
            <person name="Simon A."/>
            <person name="Lu A."/>
            <person name="Plaumann P.-L."/>
            <person name="Amselem J."/>
            <person name="Pigne S."/>
            <person name="Auger A."/>
            <person name="Koch C."/>
            <person name="Dallery J.-F."/>
            <person name="O'Connell R.J."/>
        </authorList>
    </citation>
    <scope>NUCLEOTIDE SEQUENCE [LARGE SCALE GENOMIC DNA]</scope>
    <source>
        <strain evidence="3">CBS 520.97</strain>
    </source>
</reference>
<evidence type="ECO:0000313" key="3">
    <source>
        <dbReference type="Proteomes" id="UP001322277"/>
    </source>
</evidence>
<evidence type="ECO:0000313" key="2">
    <source>
        <dbReference type="EMBL" id="WQF85380.1"/>
    </source>
</evidence>
<dbReference type="InterPro" id="IPR056009">
    <property type="entry name" value="DUF7587"/>
</dbReference>
<proteinExistence type="predicted"/>
<sequence length="211" mass="23343">MSNLNDVCLGTPFTPNPFNQVLVDSVNDIPKYLFRVSDTLSAGTTNRSEVCSAAAAGDRSGQPYGDLYQLPPSQAARLLDDHLWPRWSASPSNLVSWTSSLLVALQYGLFCHGRSSEPQELSKILILMVDTRQFRCKVFARDLQVLAAFQGISDELDLKTLHNWRNTGATAVHFTLESTFPKGDLPSTRRDLVKSPYKSSWTAASSTFVLD</sequence>
<dbReference type="EMBL" id="CP137310">
    <property type="protein sequence ID" value="WQF85380.1"/>
    <property type="molecule type" value="Genomic_DNA"/>
</dbReference>
<dbReference type="AlphaFoldDB" id="A0AAX4IQG5"/>
<dbReference type="RefSeq" id="XP_062782603.1">
    <property type="nucleotide sequence ID" value="XM_062926552.1"/>
</dbReference>
<evidence type="ECO:0000259" key="1">
    <source>
        <dbReference type="Pfam" id="PF24494"/>
    </source>
</evidence>
<name>A0AAX4IQG5_9PEZI</name>
<keyword evidence="3" id="KW-1185">Reference proteome</keyword>
<feature type="domain" description="DUF7587" evidence="1">
    <location>
        <begin position="29"/>
        <end position="141"/>
    </location>
</feature>
<gene>
    <name evidence="2" type="ORF">CDEST_10394</name>
</gene>
<dbReference type="KEGG" id="cdet:87946896"/>
<organism evidence="2 3">
    <name type="scientific">Colletotrichum destructivum</name>
    <dbReference type="NCBI Taxonomy" id="34406"/>
    <lineage>
        <taxon>Eukaryota</taxon>
        <taxon>Fungi</taxon>
        <taxon>Dikarya</taxon>
        <taxon>Ascomycota</taxon>
        <taxon>Pezizomycotina</taxon>
        <taxon>Sordariomycetes</taxon>
        <taxon>Hypocreomycetidae</taxon>
        <taxon>Glomerellales</taxon>
        <taxon>Glomerellaceae</taxon>
        <taxon>Colletotrichum</taxon>
        <taxon>Colletotrichum destructivum species complex</taxon>
    </lineage>
</organism>
<protein>
    <recommendedName>
        <fullName evidence="1">DUF7587 domain-containing protein</fullName>
    </recommendedName>
</protein>
<dbReference type="GeneID" id="87946896"/>